<name>A0AAN0WC79_HEYCO</name>
<keyword evidence="2" id="KW-1185">Reference proteome</keyword>
<proteinExistence type="predicted"/>
<reference evidence="2" key="1">
    <citation type="submission" date="2015-01" db="EMBL/GenBank/DDBJ databases">
        <title>Comparative genome analysis of Bacillus coagulans HM-08, Clostridium butyricum HM-68, Bacillus subtilis HM-66 and Bacillus paralicheniformis BL-09.</title>
        <authorList>
            <person name="Zhang H."/>
        </authorList>
    </citation>
    <scope>NUCLEOTIDE SEQUENCE [LARGE SCALE GENOMIC DNA]</scope>
    <source>
        <strain evidence="2">HM-08</strain>
    </source>
</reference>
<sequence length="51" mass="5821">MQRVLSFWQLQKDIPSPDATCFVLLAASKRHFEPGCSVFCPFDSLKKTFQA</sequence>
<gene>
    <name evidence="1" type="ORF">SB48_HM08orf04247</name>
</gene>
<dbReference type="Proteomes" id="UP000032024">
    <property type="component" value="Chromosome"/>
</dbReference>
<organism evidence="1 2">
    <name type="scientific">Heyndrickxia coagulans</name>
    <name type="common">Weizmannia coagulans</name>
    <dbReference type="NCBI Taxonomy" id="1398"/>
    <lineage>
        <taxon>Bacteria</taxon>
        <taxon>Bacillati</taxon>
        <taxon>Bacillota</taxon>
        <taxon>Bacilli</taxon>
        <taxon>Bacillales</taxon>
        <taxon>Bacillaceae</taxon>
        <taxon>Heyndrickxia</taxon>
    </lineage>
</organism>
<dbReference type="AlphaFoldDB" id="A0AAN0WC79"/>
<dbReference type="EMBL" id="CP010525">
    <property type="protein sequence ID" value="AJO23460.1"/>
    <property type="molecule type" value="Genomic_DNA"/>
</dbReference>
<evidence type="ECO:0000313" key="1">
    <source>
        <dbReference type="EMBL" id="AJO23460.1"/>
    </source>
</evidence>
<evidence type="ECO:0000313" key="2">
    <source>
        <dbReference type="Proteomes" id="UP000032024"/>
    </source>
</evidence>
<accession>A0AAN0WC79</accession>
<protein>
    <submittedName>
        <fullName evidence="1">Uncharacterized protein</fullName>
    </submittedName>
</protein>